<dbReference type="EMBL" id="BMAW01061006">
    <property type="protein sequence ID" value="GFT29243.1"/>
    <property type="molecule type" value="Genomic_DNA"/>
</dbReference>
<proteinExistence type="predicted"/>
<evidence type="ECO:0000313" key="1">
    <source>
        <dbReference type="EMBL" id="GFT29243.1"/>
    </source>
</evidence>
<protein>
    <submittedName>
        <fullName evidence="1">Uncharacterized protein</fullName>
    </submittedName>
</protein>
<sequence length="40" mass="4761">MIRFKEYSLPLGPLESANRKLLLFTGFRFDFTEQYDDSSK</sequence>
<feature type="non-terminal residue" evidence="1">
    <location>
        <position position="1"/>
    </location>
</feature>
<organism evidence="1 2">
    <name type="scientific">Nephila pilipes</name>
    <name type="common">Giant wood spider</name>
    <name type="synonym">Nephila maculata</name>
    <dbReference type="NCBI Taxonomy" id="299642"/>
    <lineage>
        <taxon>Eukaryota</taxon>
        <taxon>Metazoa</taxon>
        <taxon>Ecdysozoa</taxon>
        <taxon>Arthropoda</taxon>
        <taxon>Chelicerata</taxon>
        <taxon>Arachnida</taxon>
        <taxon>Araneae</taxon>
        <taxon>Araneomorphae</taxon>
        <taxon>Entelegynae</taxon>
        <taxon>Araneoidea</taxon>
        <taxon>Nephilidae</taxon>
        <taxon>Nephila</taxon>
    </lineage>
</organism>
<reference evidence="1" key="1">
    <citation type="submission" date="2020-08" db="EMBL/GenBank/DDBJ databases">
        <title>Multicomponent nature underlies the extraordinary mechanical properties of spider dragline silk.</title>
        <authorList>
            <person name="Kono N."/>
            <person name="Nakamura H."/>
            <person name="Mori M."/>
            <person name="Yoshida Y."/>
            <person name="Ohtoshi R."/>
            <person name="Malay A.D."/>
            <person name="Moran D.A.P."/>
            <person name="Tomita M."/>
            <person name="Numata K."/>
            <person name="Arakawa K."/>
        </authorList>
    </citation>
    <scope>NUCLEOTIDE SEQUENCE</scope>
</reference>
<name>A0A8X6TKU6_NEPPI</name>
<accession>A0A8X6TKU6</accession>
<evidence type="ECO:0000313" key="2">
    <source>
        <dbReference type="Proteomes" id="UP000887013"/>
    </source>
</evidence>
<keyword evidence="2" id="KW-1185">Reference proteome</keyword>
<gene>
    <name evidence="1" type="ORF">NPIL_656491</name>
</gene>
<dbReference type="AlphaFoldDB" id="A0A8X6TKU6"/>
<comment type="caution">
    <text evidence="1">The sequence shown here is derived from an EMBL/GenBank/DDBJ whole genome shotgun (WGS) entry which is preliminary data.</text>
</comment>
<dbReference type="Proteomes" id="UP000887013">
    <property type="component" value="Unassembled WGS sequence"/>
</dbReference>